<dbReference type="InterPro" id="IPR018109">
    <property type="entry name" value="Folylpolyglutamate_synth_CS"/>
</dbReference>
<dbReference type="SUPFAM" id="SSF53623">
    <property type="entry name" value="MurD-like peptide ligases, catalytic domain"/>
    <property type="match status" value="1"/>
</dbReference>
<proteinExistence type="inferred from homology"/>
<keyword evidence="5 7" id="KW-0067">ATP-binding</keyword>
<feature type="domain" description="Mur ligase central" evidence="8">
    <location>
        <begin position="46"/>
        <end position="187"/>
    </location>
</feature>
<dbReference type="Pfam" id="PF08245">
    <property type="entry name" value="Mur_ligase_M"/>
    <property type="match status" value="1"/>
</dbReference>
<dbReference type="Gene3D" id="3.90.190.20">
    <property type="entry name" value="Mur ligase, C-terminal domain"/>
    <property type="match status" value="1"/>
</dbReference>
<dbReference type="RefSeq" id="WP_187786546.1">
    <property type="nucleotide sequence ID" value="NZ_JACTVA010000054.1"/>
</dbReference>
<dbReference type="NCBIfam" id="TIGR01499">
    <property type="entry name" value="folC"/>
    <property type="match status" value="1"/>
</dbReference>
<dbReference type="Proteomes" id="UP000626026">
    <property type="component" value="Unassembled WGS sequence"/>
</dbReference>
<dbReference type="InterPro" id="IPR001645">
    <property type="entry name" value="Folylpolyglutamate_synth"/>
</dbReference>
<evidence type="ECO:0000313" key="10">
    <source>
        <dbReference type="Proteomes" id="UP000626026"/>
    </source>
</evidence>
<name>A0ABR7RST5_9PROT</name>
<keyword evidence="6" id="KW-0460">Magnesium</keyword>
<keyword evidence="2 7" id="KW-0436">Ligase</keyword>
<evidence type="ECO:0000256" key="1">
    <source>
        <dbReference type="ARBA" id="ARBA00008276"/>
    </source>
</evidence>
<evidence type="ECO:0000256" key="3">
    <source>
        <dbReference type="ARBA" id="ARBA00022723"/>
    </source>
</evidence>
<organism evidence="9 10">
    <name type="scientific">Teichococcus aerophilus</name>
    <dbReference type="NCBI Taxonomy" id="1224513"/>
    <lineage>
        <taxon>Bacteria</taxon>
        <taxon>Pseudomonadati</taxon>
        <taxon>Pseudomonadota</taxon>
        <taxon>Alphaproteobacteria</taxon>
        <taxon>Acetobacterales</taxon>
        <taxon>Roseomonadaceae</taxon>
        <taxon>Roseomonas</taxon>
    </lineage>
</organism>
<evidence type="ECO:0000256" key="7">
    <source>
        <dbReference type="PIRNR" id="PIRNR001563"/>
    </source>
</evidence>
<evidence type="ECO:0000256" key="2">
    <source>
        <dbReference type="ARBA" id="ARBA00022598"/>
    </source>
</evidence>
<dbReference type="InterPro" id="IPR036615">
    <property type="entry name" value="Mur_ligase_C_dom_sf"/>
</dbReference>
<evidence type="ECO:0000259" key="8">
    <source>
        <dbReference type="Pfam" id="PF08245"/>
    </source>
</evidence>
<dbReference type="InterPro" id="IPR036565">
    <property type="entry name" value="Mur-like_cat_sf"/>
</dbReference>
<keyword evidence="10" id="KW-1185">Reference proteome</keyword>
<reference evidence="9 10" key="1">
    <citation type="journal article" date="2013" name="Int. J. Syst. Evol. Microbiol.">
        <title>Roseomonas aerophila sp. nov., isolated from air.</title>
        <authorList>
            <person name="Kim S.J."/>
            <person name="Weon H.Y."/>
            <person name="Ahn J.H."/>
            <person name="Hong S.B."/>
            <person name="Seok S.J."/>
            <person name="Whang K.S."/>
            <person name="Kwon S.W."/>
        </authorList>
    </citation>
    <scope>NUCLEOTIDE SEQUENCE [LARGE SCALE GENOMIC DNA]</scope>
    <source>
        <strain evidence="9 10">NBRC 108923</strain>
    </source>
</reference>
<protein>
    <submittedName>
        <fullName evidence="9">Bifunctional folylpolyglutamate synthase/dihydrofolate synthase</fullName>
    </submittedName>
</protein>
<dbReference type="Gene3D" id="3.40.1190.10">
    <property type="entry name" value="Mur-like, catalytic domain"/>
    <property type="match status" value="1"/>
</dbReference>
<dbReference type="PANTHER" id="PTHR11136">
    <property type="entry name" value="FOLYLPOLYGLUTAMATE SYNTHASE-RELATED"/>
    <property type="match status" value="1"/>
</dbReference>
<accession>A0ABR7RST5</accession>
<comment type="similarity">
    <text evidence="1 7">Belongs to the folylpolyglutamate synthase family.</text>
</comment>
<sequence>MSRSEAIIDRLHALHPKLIDLSLERLQRLLAALDHPERKLPPVVHVAGTNGKGSTCAFLRAIAEASGQRVHVYTSPHLVSFHERFRLAGTLVTEDALTEALEEIEAVNAGQPITVFEVTTAVGLLLFSRVPADLLVLEVGLGGRFDATNVVDRPAACAIASISMDHMDFLGHSLAGIAGEKAGILKRGVPGATGRQQPEALAVLQQEADKVGAPLLCRDRDWSVEWSESGLRYTDSLGTLHLPRPALPGPHQADNAGIAIAALRAWNPHWLTEATIAAGLSTASWPARLQQLHGALAALLPDGWELWLDGGHNAGAGQALAAHLPDWADRPRHLVIGMKQGKESAKFLQPLLPLAEGLWAVAEPGQHLAMPVDDIIAASDGTARPGPHVADALQAIATAGGPPGRVLICGSLYLAGEVLKADGTSVV</sequence>
<dbReference type="SUPFAM" id="SSF53244">
    <property type="entry name" value="MurD-like peptide ligases, peptide-binding domain"/>
    <property type="match status" value="1"/>
</dbReference>
<dbReference type="PIRSF" id="PIRSF001563">
    <property type="entry name" value="Folylpolyglu_synth"/>
    <property type="match status" value="1"/>
</dbReference>
<evidence type="ECO:0000256" key="4">
    <source>
        <dbReference type="ARBA" id="ARBA00022741"/>
    </source>
</evidence>
<evidence type="ECO:0000256" key="5">
    <source>
        <dbReference type="ARBA" id="ARBA00022840"/>
    </source>
</evidence>
<gene>
    <name evidence="9" type="ORF">IBL26_21355</name>
</gene>
<evidence type="ECO:0000256" key="6">
    <source>
        <dbReference type="ARBA" id="ARBA00022842"/>
    </source>
</evidence>
<dbReference type="EMBL" id="JACTVA010000054">
    <property type="protein sequence ID" value="MBC9209408.1"/>
    <property type="molecule type" value="Genomic_DNA"/>
</dbReference>
<keyword evidence="3" id="KW-0479">Metal-binding</keyword>
<keyword evidence="4 7" id="KW-0547">Nucleotide-binding</keyword>
<dbReference type="PANTHER" id="PTHR11136:SF0">
    <property type="entry name" value="DIHYDROFOLATE SYNTHETASE-RELATED"/>
    <property type="match status" value="1"/>
</dbReference>
<evidence type="ECO:0000313" key="9">
    <source>
        <dbReference type="EMBL" id="MBC9209408.1"/>
    </source>
</evidence>
<comment type="caution">
    <text evidence="9">The sequence shown here is derived from an EMBL/GenBank/DDBJ whole genome shotgun (WGS) entry which is preliminary data.</text>
</comment>
<dbReference type="InterPro" id="IPR013221">
    <property type="entry name" value="Mur_ligase_cen"/>
</dbReference>
<dbReference type="PROSITE" id="PS01012">
    <property type="entry name" value="FOLYLPOLYGLU_SYNT_2"/>
    <property type="match status" value="1"/>
</dbReference>